<organism evidence="1">
    <name type="scientific">Arundo donax</name>
    <name type="common">Giant reed</name>
    <name type="synonym">Donax arundinaceus</name>
    <dbReference type="NCBI Taxonomy" id="35708"/>
    <lineage>
        <taxon>Eukaryota</taxon>
        <taxon>Viridiplantae</taxon>
        <taxon>Streptophyta</taxon>
        <taxon>Embryophyta</taxon>
        <taxon>Tracheophyta</taxon>
        <taxon>Spermatophyta</taxon>
        <taxon>Magnoliopsida</taxon>
        <taxon>Liliopsida</taxon>
        <taxon>Poales</taxon>
        <taxon>Poaceae</taxon>
        <taxon>PACMAD clade</taxon>
        <taxon>Arundinoideae</taxon>
        <taxon>Arundineae</taxon>
        <taxon>Arundo</taxon>
    </lineage>
</organism>
<reference evidence="1" key="1">
    <citation type="submission" date="2014-09" db="EMBL/GenBank/DDBJ databases">
        <authorList>
            <person name="Magalhaes I.L.F."/>
            <person name="Oliveira U."/>
            <person name="Santos F.R."/>
            <person name="Vidigal T.H.D.A."/>
            <person name="Brescovit A.D."/>
            <person name="Santos A.J."/>
        </authorList>
    </citation>
    <scope>NUCLEOTIDE SEQUENCE</scope>
    <source>
        <tissue evidence="1">Shoot tissue taken approximately 20 cm above the soil surface</tissue>
    </source>
</reference>
<sequence>MTSSIARYSYPTSTIS</sequence>
<dbReference type="EMBL" id="GBRH01250010">
    <property type="protein sequence ID" value="JAD47885.1"/>
    <property type="molecule type" value="Transcribed_RNA"/>
</dbReference>
<dbReference type="AlphaFoldDB" id="A0A0A9AG06"/>
<accession>A0A0A9AG06</accession>
<reference evidence="1" key="2">
    <citation type="journal article" date="2015" name="Data Brief">
        <title>Shoot transcriptome of the giant reed, Arundo donax.</title>
        <authorList>
            <person name="Barrero R.A."/>
            <person name="Guerrero F.D."/>
            <person name="Moolhuijzen P."/>
            <person name="Goolsby J.A."/>
            <person name="Tidwell J."/>
            <person name="Bellgard S.E."/>
            <person name="Bellgard M.I."/>
        </authorList>
    </citation>
    <scope>NUCLEOTIDE SEQUENCE</scope>
    <source>
        <tissue evidence="1">Shoot tissue taken approximately 20 cm above the soil surface</tissue>
    </source>
</reference>
<evidence type="ECO:0000313" key="1">
    <source>
        <dbReference type="EMBL" id="JAD47885.1"/>
    </source>
</evidence>
<protein>
    <submittedName>
        <fullName evidence="1">Uncharacterized protein</fullName>
    </submittedName>
</protein>
<name>A0A0A9AG06_ARUDO</name>
<proteinExistence type="predicted"/>